<dbReference type="OrthoDB" id="2326446at2759"/>
<keyword evidence="4" id="KW-1185">Reference proteome</keyword>
<name>A0A2J6QY78_HYAVF</name>
<dbReference type="InterPro" id="IPR016181">
    <property type="entry name" value="Acyl_CoA_acyltransferase"/>
</dbReference>
<dbReference type="SUPFAM" id="SSF55729">
    <property type="entry name" value="Acyl-CoA N-acyltransferases (Nat)"/>
    <property type="match status" value="1"/>
</dbReference>
<feature type="region of interest" description="Disordered" evidence="1">
    <location>
        <begin position="67"/>
        <end position="95"/>
    </location>
</feature>
<dbReference type="PROSITE" id="PS51186">
    <property type="entry name" value="GNAT"/>
    <property type="match status" value="1"/>
</dbReference>
<dbReference type="Pfam" id="PF00583">
    <property type="entry name" value="Acetyltransf_1"/>
    <property type="match status" value="1"/>
</dbReference>
<organism evidence="3 4">
    <name type="scientific">Hyaloscypha variabilis (strain UAMH 11265 / GT02V1 / F)</name>
    <name type="common">Meliniomyces variabilis</name>
    <dbReference type="NCBI Taxonomy" id="1149755"/>
    <lineage>
        <taxon>Eukaryota</taxon>
        <taxon>Fungi</taxon>
        <taxon>Dikarya</taxon>
        <taxon>Ascomycota</taxon>
        <taxon>Pezizomycotina</taxon>
        <taxon>Leotiomycetes</taxon>
        <taxon>Helotiales</taxon>
        <taxon>Hyaloscyphaceae</taxon>
        <taxon>Hyaloscypha</taxon>
        <taxon>Hyaloscypha variabilis</taxon>
    </lineage>
</organism>
<dbReference type="EMBL" id="KZ613963">
    <property type="protein sequence ID" value="PMD31226.1"/>
    <property type="molecule type" value="Genomic_DNA"/>
</dbReference>
<dbReference type="GO" id="GO:0016747">
    <property type="term" value="F:acyltransferase activity, transferring groups other than amino-acyl groups"/>
    <property type="evidence" value="ECO:0007669"/>
    <property type="project" value="InterPro"/>
</dbReference>
<evidence type="ECO:0000313" key="4">
    <source>
        <dbReference type="Proteomes" id="UP000235786"/>
    </source>
</evidence>
<sequence>MTSPSKPQIQLIPWDPTSPSHIERLTQQRRTCGWDWEYVQSWVEKQESAVFNLSWLVLDESSSSQLAQHTSTYPEESTPLVDSARTYGGRPRTPPSPAKSFIPIGHICLGQVPVDYWTPAPPGTHKMEEAAGSGWYWISNFYVSRALQGAGLGRAAMDTVESIAISEPLNAKVLGLNSINKVDEGREPKYEALGIVLPLFSNQEWYERRGYRAYKDVEKAFCKVDKTGKSWYWDAVNLKKEI</sequence>
<evidence type="ECO:0000256" key="1">
    <source>
        <dbReference type="SAM" id="MobiDB-lite"/>
    </source>
</evidence>
<evidence type="ECO:0000259" key="2">
    <source>
        <dbReference type="PROSITE" id="PS51186"/>
    </source>
</evidence>
<feature type="domain" description="N-acetyltransferase" evidence="2">
    <location>
        <begin position="56"/>
        <end position="242"/>
    </location>
</feature>
<dbReference type="CDD" id="cd04301">
    <property type="entry name" value="NAT_SF"/>
    <property type="match status" value="1"/>
</dbReference>
<accession>A0A2J6QY78</accession>
<dbReference type="Gene3D" id="3.40.630.30">
    <property type="match status" value="1"/>
</dbReference>
<proteinExistence type="predicted"/>
<dbReference type="Proteomes" id="UP000235786">
    <property type="component" value="Unassembled WGS sequence"/>
</dbReference>
<gene>
    <name evidence="3" type="ORF">L207DRAFT_519501</name>
</gene>
<dbReference type="InterPro" id="IPR000182">
    <property type="entry name" value="GNAT_dom"/>
</dbReference>
<evidence type="ECO:0000313" key="3">
    <source>
        <dbReference type="EMBL" id="PMD31226.1"/>
    </source>
</evidence>
<reference evidence="3 4" key="1">
    <citation type="submission" date="2016-04" db="EMBL/GenBank/DDBJ databases">
        <title>A degradative enzymes factory behind the ericoid mycorrhizal symbiosis.</title>
        <authorList>
            <consortium name="DOE Joint Genome Institute"/>
            <person name="Martino E."/>
            <person name="Morin E."/>
            <person name="Grelet G."/>
            <person name="Kuo A."/>
            <person name="Kohler A."/>
            <person name="Daghino S."/>
            <person name="Barry K."/>
            <person name="Choi C."/>
            <person name="Cichocki N."/>
            <person name="Clum A."/>
            <person name="Copeland A."/>
            <person name="Hainaut M."/>
            <person name="Haridas S."/>
            <person name="Labutti K."/>
            <person name="Lindquist E."/>
            <person name="Lipzen A."/>
            <person name="Khouja H.-R."/>
            <person name="Murat C."/>
            <person name="Ohm R."/>
            <person name="Olson A."/>
            <person name="Spatafora J."/>
            <person name="Veneault-Fourrey C."/>
            <person name="Henrissat B."/>
            <person name="Grigoriev I."/>
            <person name="Martin F."/>
            <person name="Perotto S."/>
        </authorList>
    </citation>
    <scope>NUCLEOTIDE SEQUENCE [LARGE SCALE GENOMIC DNA]</scope>
    <source>
        <strain evidence="3 4">F</strain>
    </source>
</reference>
<dbReference type="STRING" id="1149755.A0A2J6QY78"/>
<protein>
    <recommendedName>
        <fullName evidence="2">N-acetyltransferase domain-containing protein</fullName>
    </recommendedName>
</protein>
<dbReference type="AlphaFoldDB" id="A0A2J6QY78"/>